<evidence type="ECO:0000259" key="6">
    <source>
        <dbReference type="PROSITE" id="PS51387"/>
    </source>
</evidence>
<dbReference type="PANTHER" id="PTHR42973">
    <property type="entry name" value="BINDING OXIDOREDUCTASE, PUTATIVE (AFU_ORTHOLOGUE AFUA_1G17690)-RELATED"/>
    <property type="match status" value="1"/>
</dbReference>
<dbReference type="Gene3D" id="3.30.465.10">
    <property type="match status" value="1"/>
</dbReference>
<keyword evidence="5" id="KW-0560">Oxidoreductase</keyword>
<evidence type="ECO:0000256" key="5">
    <source>
        <dbReference type="ARBA" id="ARBA00023002"/>
    </source>
</evidence>
<dbReference type="Pfam" id="PF01565">
    <property type="entry name" value="FAD_binding_4"/>
    <property type="match status" value="1"/>
</dbReference>
<dbReference type="InterPro" id="IPR016166">
    <property type="entry name" value="FAD-bd_PCMH"/>
</dbReference>
<organism evidence="7 8">
    <name type="scientific">Nonomuraea muscovyensis</name>
    <dbReference type="NCBI Taxonomy" id="1124761"/>
    <lineage>
        <taxon>Bacteria</taxon>
        <taxon>Bacillati</taxon>
        <taxon>Actinomycetota</taxon>
        <taxon>Actinomycetes</taxon>
        <taxon>Streptosporangiales</taxon>
        <taxon>Streptosporangiaceae</taxon>
        <taxon>Nonomuraea</taxon>
    </lineage>
</organism>
<dbReference type="PROSITE" id="PS51387">
    <property type="entry name" value="FAD_PCMH"/>
    <property type="match status" value="1"/>
</dbReference>
<dbReference type="Gene3D" id="3.30.43.10">
    <property type="entry name" value="Uridine Diphospho-n-acetylenolpyruvylglucosamine Reductase, domain 2"/>
    <property type="match status" value="1"/>
</dbReference>
<reference evidence="7 8" key="1">
    <citation type="submission" date="2020-08" db="EMBL/GenBank/DDBJ databases">
        <title>Sequencing the genomes of 1000 actinobacteria strains.</title>
        <authorList>
            <person name="Klenk H.-P."/>
        </authorList>
    </citation>
    <scope>NUCLEOTIDE SEQUENCE [LARGE SCALE GENOMIC DNA]</scope>
    <source>
        <strain evidence="7 8">DSM 45913</strain>
    </source>
</reference>
<dbReference type="SUPFAM" id="SSF56176">
    <property type="entry name" value="FAD-binding/transporter-associated domain-like"/>
    <property type="match status" value="1"/>
</dbReference>
<dbReference type="InterPro" id="IPR006094">
    <property type="entry name" value="Oxid_FAD_bind_N"/>
</dbReference>
<keyword evidence="8" id="KW-1185">Reference proteome</keyword>
<gene>
    <name evidence="7" type="ORF">FHU36_004237</name>
</gene>
<dbReference type="PANTHER" id="PTHR42973:SF39">
    <property type="entry name" value="FAD-BINDING PCMH-TYPE DOMAIN-CONTAINING PROTEIN"/>
    <property type="match status" value="1"/>
</dbReference>
<comment type="cofactor">
    <cofactor evidence="1">
        <name>FAD</name>
        <dbReference type="ChEBI" id="CHEBI:57692"/>
    </cofactor>
</comment>
<keyword evidence="3" id="KW-0285">Flavoprotein</keyword>
<dbReference type="InterPro" id="IPR036318">
    <property type="entry name" value="FAD-bd_PCMH-like_sf"/>
</dbReference>
<dbReference type="GO" id="GO:0016491">
    <property type="term" value="F:oxidoreductase activity"/>
    <property type="evidence" value="ECO:0007669"/>
    <property type="project" value="UniProtKB-KW"/>
</dbReference>
<dbReference type="PROSITE" id="PS00862">
    <property type="entry name" value="OX2_COVAL_FAD"/>
    <property type="match status" value="1"/>
</dbReference>
<evidence type="ECO:0000313" key="7">
    <source>
        <dbReference type="EMBL" id="MBB6347692.1"/>
    </source>
</evidence>
<evidence type="ECO:0000313" key="8">
    <source>
        <dbReference type="Proteomes" id="UP000583800"/>
    </source>
</evidence>
<proteinExistence type="inferred from homology"/>
<dbReference type="InterPro" id="IPR050416">
    <property type="entry name" value="FAD-linked_Oxidoreductase"/>
</dbReference>
<evidence type="ECO:0000256" key="2">
    <source>
        <dbReference type="ARBA" id="ARBA00005466"/>
    </source>
</evidence>
<feature type="domain" description="FAD-binding PCMH-type" evidence="6">
    <location>
        <begin position="35"/>
        <end position="204"/>
    </location>
</feature>
<dbReference type="Gene3D" id="3.40.462.20">
    <property type="match status" value="1"/>
</dbReference>
<comment type="caution">
    <text evidence="7">The sequence shown here is derived from an EMBL/GenBank/DDBJ whole genome shotgun (WGS) entry which is preliminary data.</text>
</comment>
<dbReference type="RefSeq" id="WP_185085594.1">
    <property type="nucleotide sequence ID" value="NZ_JACHJB010000002.1"/>
</dbReference>
<name>A0A7X0C3F5_9ACTN</name>
<dbReference type="AlphaFoldDB" id="A0A7X0C3F5"/>
<keyword evidence="4" id="KW-0274">FAD</keyword>
<dbReference type="GO" id="GO:0071949">
    <property type="term" value="F:FAD binding"/>
    <property type="evidence" value="ECO:0007669"/>
    <property type="project" value="InterPro"/>
</dbReference>
<evidence type="ECO:0000256" key="3">
    <source>
        <dbReference type="ARBA" id="ARBA00022630"/>
    </source>
</evidence>
<protein>
    <submittedName>
        <fullName evidence="7">FAD/FMN-containing dehydrogenase</fullName>
    </submittedName>
</protein>
<accession>A0A7X0C3F5</accession>
<sequence length="436" mass="45583">MSQTVEQLQDLIAGPVLAPGDPGFDAETFTFNTTVNARPALVVGALDRHDVAAAVRFAAEKGFTVAVTSTGHGAVPGGMDGALVINTSRLKEISVDPQARTVRVGAGNRWAEVVQACAPFALMPPAGAAPSVGVTGYLLGGGLSPLGRAFGFAADHVHALELVTADGVHRRVDADTHKELFWALRGGGGGFGVVTAVEIGLFPVSTLYGGTVFFPGQQAADVLRAFRDWNDDRLPDEACGSLALQRLPDLPHLPEPLRGRFVVALRYAYPGDPAEGARLLAPLRAAADPILDTVGELPLTEFGAIHNDPAGPMPAWDRGDLLPALPDEAIDALLTAAGAQVADAPILVELRRLGGALARTPRHDNALSVRDAAYTLFVVDAPGAPSGSRLFTTMALWTRGAGLPTMRGEAPVATTPETAARLAEIKKTWDPARLLR</sequence>
<evidence type="ECO:0000256" key="4">
    <source>
        <dbReference type="ARBA" id="ARBA00022827"/>
    </source>
</evidence>
<evidence type="ECO:0000256" key="1">
    <source>
        <dbReference type="ARBA" id="ARBA00001974"/>
    </source>
</evidence>
<dbReference type="InterPro" id="IPR006093">
    <property type="entry name" value="Oxy_OxRdtase_FAD_BS"/>
</dbReference>
<dbReference type="EMBL" id="JACHJB010000002">
    <property type="protein sequence ID" value="MBB6347692.1"/>
    <property type="molecule type" value="Genomic_DNA"/>
</dbReference>
<dbReference type="InterPro" id="IPR016167">
    <property type="entry name" value="FAD-bd_PCMH_sub1"/>
</dbReference>
<dbReference type="InterPro" id="IPR016169">
    <property type="entry name" value="FAD-bd_PCMH_sub2"/>
</dbReference>
<dbReference type="Proteomes" id="UP000583800">
    <property type="component" value="Unassembled WGS sequence"/>
</dbReference>
<comment type="similarity">
    <text evidence="2">Belongs to the oxygen-dependent FAD-linked oxidoreductase family.</text>
</comment>